<gene>
    <name evidence="5" type="primary">nagZ</name>
    <name evidence="5" type="ORF">DAY19_03670</name>
</gene>
<keyword evidence="3 5" id="KW-0326">Glycosidase</keyword>
<keyword evidence="2 5" id="KW-0378">Hydrolase</keyword>
<organism evidence="5 6">
    <name type="scientific">Halobacteriovorax vibrionivorans</name>
    <dbReference type="NCBI Taxonomy" id="2152716"/>
    <lineage>
        <taxon>Bacteria</taxon>
        <taxon>Pseudomonadati</taxon>
        <taxon>Bdellovibrionota</taxon>
        <taxon>Bacteriovoracia</taxon>
        <taxon>Bacteriovoracales</taxon>
        <taxon>Halobacteriovoraceae</taxon>
        <taxon>Halobacteriovorax</taxon>
    </lineage>
</organism>
<evidence type="ECO:0000313" key="6">
    <source>
        <dbReference type="Proteomes" id="UP000443582"/>
    </source>
</evidence>
<evidence type="ECO:0000256" key="1">
    <source>
        <dbReference type="ARBA" id="ARBA00005336"/>
    </source>
</evidence>
<evidence type="ECO:0000259" key="4">
    <source>
        <dbReference type="Pfam" id="PF00933"/>
    </source>
</evidence>
<feature type="domain" description="Glycoside hydrolase family 3 N-terminal" evidence="4">
    <location>
        <begin position="4"/>
        <end position="318"/>
    </location>
</feature>
<dbReference type="InterPro" id="IPR001764">
    <property type="entry name" value="Glyco_hydro_3_N"/>
</dbReference>
<dbReference type="NCBIfam" id="NF003740">
    <property type="entry name" value="PRK05337.1"/>
    <property type="match status" value="1"/>
</dbReference>
<reference evidence="6" key="1">
    <citation type="journal article" date="2019" name="Int. J. Syst. Evol. Microbiol.">
        <title>Halobacteriovorax valvorus sp. nov., a novel prokaryotic predator isolated from coastal seawater of China.</title>
        <authorList>
            <person name="Chen M.-X."/>
        </authorList>
    </citation>
    <scope>NUCLEOTIDE SEQUENCE [LARGE SCALE GENOMIC DNA]</scope>
    <source>
        <strain evidence="6">BL9</strain>
    </source>
</reference>
<dbReference type="InterPro" id="IPR050226">
    <property type="entry name" value="NagZ_Beta-hexosaminidase"/>
</dbReference>
<dbReference type="InterPro" id="IPR017853">
    <property type="entry name" value="GH"/>
</dbReference>
<comment type="caution">
    <text evidence="5">The sequence shown here is derived from an EMBL/GenBank/DDBJ whole genome shotgun (WGS) entry which is preliminary data.</text>
</comment>
<keyword evidence="6" id="KW-1185">Reference proteome</keyword>
<protein>
    <submittedName>
        <fullName evidence="5">Beta-N-acetylhexosaminidase</fullName>
        <ecNumber evidence="5">3.2.1.52</ecNumber>
    </submittedName>
</protein>
<evidence type="ECO:0000256" key="3">
    <source>
        <dbReference type="ARBA" id="ARBA00023295"/>
    </source>
</evidence>
<proteinExistence type="inferred from homology"/>
<evidence type="ECO:0000313" key="5">
    <source>
        <dbReference type="EMBL" id="RZF22884.1"/>
    </source>
</evidence>
<dbReference type="RefSeq" id="WP_114705828.1">
    <property type="nucleotide sequence ID" value="NZ_QDKL01000001.1"/>
</dbReference>
<dbReference type="EMBL" id="QDKL01000001">
    <property type="protein sequence ID" value="RZF22884.1"/>
    <property type="molecule type" value="Genomic_DNA"/>
</dbReference>
<dbReference type="Gene3D" id="3.20.20.300">
    <property type="entry name" value="Glycoside hydrolase, family 3, N-terminal domain"/>
    <property type="match status" value="1"/>
</dbReference>
<dbReference type="Pfam" id="PF00933">
    <property type="entry name" value="Glyco_hydro_3"/>
    <property type="match status" value="1"/>
</dbReference>
<dbReference type="GO" id="GO:0004563">
    <property type="term" value="F:beta-N-acetylhexosaminidase activity"/>
    <property type="evidence" value="ECO:0007669"/>
    <property type="project" value="UniProtKB-EC"/>
</dbReference>
<accession>A0ABY0IN09</accession>
<evidence type="ECO:0000256" key="2">
    <source>
        <dbReference type="ARBA" id="ARBA00022801"/>
    </source>
</evidence>
<sequence>MNKDLGQLFITGISGKQLSAEEEQFIQKENIGGVILFSHNYESPAQLAELVNNIQSLRDNYPLFIATDHEGGRVQRFKEGFTKIPSMLDVTKKESPKLCFEISQLMSNELLSCGVNLNLGPVCDIFTNPKNSVIGDRAFGKNADDVSKYISAMIRGQQTSGIMSCAKHFPGHGDTLEDSHFKLPIVNKSLDQLREQEFIPFVKAVKARVDMVMMAHLKVDSIDQENICTFSPKAYELIREELKFKKVIITDDMEMKAISEDLSLGEAALKALKAGADLIEYRSFEACRSAYEYVKDAVNSGEFTPQEVSSRYERILELKKKYLSNYSPIYIPDVAGQVGTAENQNLVEQVSQA</sequence>
<dbReference type="PANTHER" id="PTHR30480:SF16">
    <property type="entry name" value="GLYCOSIDE HYDROLASE FAMILY 3 DOMAIN PROTEIN"/>
    <property type="match status" value="1"/>
</dbReference>
<name>A0ABY0IN09_9BACT</name>
<dbReference type="Proteomes" id="UP000443582">
    <property type="component" value="Unassembled WGS sequence"/>
</dbReference>
<dbReference type="InterPro" id="IPR036962">
    <property type="entry name" value="Glyco_hydro_3_N_sf"/>
</dbReference>
<comment type="similarity">
    <text evidence="1">Belongs to the glycosyl hydrolase 3 family.</text>
</comment>
<dbReference type="PANTHER" id="PTHR30480">
    <property type="entry name" value="BETA-HEXOSAMINIDASE-RELATED"/>
    <property type="match status" value="1"/>
</dbReference>
<dbReference type="SUPFAM" id="SSF51445">
    <property type="entry name" value="(Trans)glycosidases"/>
    <property type="match status" value="1"/>
</dbReference>
<dbReference type="EC" id="3.2.1.52" evidence="5"/>